<name>A0A4Y7L6U0_PAPSO</name>
<dbReference type="Proteomes" id="UP000316621">
    <property type="component" value="Chromosome 10"/>
</dbReference>
<feature type="transmembrane region" description="Helical" evidence="1">
    <location>
        <begin position="90"/>
        <end position="108"/>
    </location>
</feature>
<evidence type="ECO:0000256" key="1">
    <source>
        <dbReference type="SAM" id="Phobius"/>
    </source>
</evidence>
<keyword evidence="1" id="KW-0812">Transmembrane</keyword>
<feature type="non-terminal residue" evidence="2">
    <location>
        <position position="480"/>
    </location>
</feature>
<sequence length="480" mass="54021">MIYTGGNDFILLLTTAQISYKFIVNECLFLIIKFARWIYDRGKLLGNQGYFTFTTSYKCCVVTITYGVTVFLVSKWTAAYGSESVYRADHVLTTLAVGYLTFVMFASLSPCSALDEIFWCFPPWSLVYQPRGSHFHLELYGKMMALQLLLTVIDIPLVFVTSLPWGLILFLMAFWDAGNVRGLCRHSPFVRPHMVFIGVYFSLSRLVNSYCTSAGNAYLQLLKVEGGQGFAGYIVMDSSSGPPVYDFDLDHWYQMDLLWATLIMFLFVWLSVEAENSIGSHKLYERHILVLQILSKQREILLAVLPASISNVSNHFYLHTMGANFQFASLRVFPLIWKLAADNDAQPNDILERSPGQVALWLTVKDCIGSQFLRARIVKGQLAFLLTSEARFDFATGSIYSMEIVIYLGMILVARELRQLPQKGSKHCTAGKEAALLIQDFYTKNCQLPRVSHCTITAVLTLAYGSTTAEGDSGHCHCGF</sequence>
<accession>A0A4Y7L6U0</accession>
<organism evidence="2 3">
    <name type="scientific">Papaver somniferum</name>
    <name type="common">Opium poppy</name>
    <dbReference type="NCBI Taxonomy" id="3469"/>
    <lineage>
        <taxon>Eukaryota</taxon>
        <taxon>Viridiplantae</taxon>
        <taxon>Streptophyta</taxon>
        <taxon>Embryophyta</taxon>
        <taxon>Tracheophyta</taxon>
        <taxon>Spermatophyta</taxon>
        <taxon>Magnoliopsida</taxon>
        <taxon>Ranunculales</taxon>
        <taxon>Papaveraceae</taxon>
        <taxon>Papaveroideae</taxon>
        <taxon>Papaver</taxon>
    </lineage>
</organism>
<dbReference type="Gramene" id="RZC80362">
    <property type="protein sequence ID" value="RZC80362"/>
    <property type="gene ID" value="C5167_042934"/>
</dbReference>
<reference evidence="2 3" key="1">
    <citation type="journal article" date="2018" name="Science">
        <title>The opium poppy genome and morphinan production.</title>
        <authorList>
            <person name="Guo L."/>
            <person name="Winzer T."/>
            <person name="Yang X."/>
            <person name="Li Y."/>
            <person name="Ning Z."/>
            <person name="He Z."/>
            <person name="Teodor R."/>
            <person name="Lu Y."/>
            <person name="Bowser T.A."/>
            <person name="Graham I.A."/>
            <person name="Ye K."/>
        </authorList>
    </citation>
    <scope>NUCLEOTIDE SEQUENCE [LARGE SCALE GENOMIC DNA]</scope>
    <source>
        <strain evidence="3">cv. HN1</strain>
        <tissue evidence="2">Leaves</tissue>
    </source>
</reference>
<evidence type="ECO:0000313" key="3">
    <source>
        <dbReference type="Proteomes" id="UP000316621"/>
    </source>
</evidence>
<feature type="transmembrane region" description="Helical" evidence="1">
    <location>
        <begin position="148"/>
        <end position="175"/>
    </location>
</feature>
<keyword evidence="1" id="KW-1133">Transmembrane helix</keyword>
<feature type="transmembrane region" description="Helical" evidence="1">
    <location>
        <begin position="20"/>
        <end position="39"/>
    </location>
</feature>
<dbReference type="AlphaFoldDB" id="A0A4Y7L6U0"/>
<dbReference type="EMBL" id="CM010724">
    <property type="protein sequence ID" value="RZC80362.1"/>
    <property type="molecule type" value="Genomic_DNA"/>
</dbReference>
<keyword evidence="3" id="KW-1185">Reference proteome</keyword>
<protein>
    <submittedName>
        <fullName evidence="2">Uncharacterized protein</fullName>
    </submittedName>
</protein>
<evidence type="ECO:0000313" key="2">
    <source>
        <dbReference type="EMBL" id="RZC80362.1"/>
    </source>
</evidence>
<keyword evidence="1" id="KW-0472">Membrane</keyword>
<feature type="transmembrane region" description="Helical" evidence="1">
    <location>
        <begin position="252"/>
        <end position="272"/>
    </location>
</feature>
<proteinExistence type="predicted"/>
<gene>
    <name evidence="2" type="ORF">C5167_042934</name>
</gene>
<feature type="transmembrane region" description="Helical" evidence="1">
    <location>
        <begin position="59"/>
        <end position="78"/>
    </location>
</feature>